<sequence length="417" mass="47469">MRKMTMKLKNVWQLDSQSHLIQQDLFLHSDQIVDFDDGGDELDCHDLLVLPGMVNAHFHGTSTVTRGLFMDMPVAQWLNDSPQGQIQQRFIRALGQCTEEERVQLSLYEYSSMLKQGITTVFDCRLFQQDYKAKKKAGELSGIRLTLEADNPSQLDDQPLLRTALPLPEESGWSVEACAQAQAWKRNYPAALFKAHCLETELAVKTIQSKGYAHTIDAYTQARLLDEHSVLIHNCKASEEAIQLAAQNHVRMINCPISNLKSQNGISPLKIMLDNDIEIGLGTDWGRLQMMDVMKLEYLLLRDQHVPNPAQTVWKMATEWGARCSGWPQTGILKPGMQADLIFLRLHEPDFQPLISTSNFSDVLQNWVFDGRSEWIEHVMVAGNWKVKNRQLCGLDETQLIAKQRQLMKKLVAETLK</sequence>
<gene>
    <name evidence="4" type="ORF">GKD88_08555</name>
    <name evidence="3" type="ORF">GKE08_09150</name>
</gene>
<feature type="domain" description="Amidohydrolase-related" evidence="2">
    <location>
        <begin position="48"/>
        <end position="385"/>
    </location>
</feature>
<dbReference type="GO" id="GO:0016810">
    <property type="term" value="F:hydrolase activity, acting on carbon-nitrogen (but not peptide) bonds"/>
    <property type="evidence" value="ECO:0007669"/>
    <property type="project" value="InterPro"/>
</dbReference>
<dbReference type="EMBL" id="WKPJ01000011">
    <property type="protein sequence ID" value="MSA89493.1"/>
    <property type="molecule type" value="Genomic_DNA"/>
</dbReference>
<accession>A0A6N7S6J0</accession>
<protein>
    <submittedName>
        <fullName evidence="3">Amidohydrolase family protein</fullName>
    </submittedName>
</protein>
<evidence type="ECO:0000256" key="1">
    <source>
        <dbReference type="ARBA" id="ARBA00022801"/>
    </source>
</evidence>
<comment type="caution">
    <text evidence="3">The sequence shown here is derived from an EMBL/GenBank/DDBJ whole genome shotgun (WGS) entry which is preliminary data.</text>
</comment>
<dbReference type="Gene3D" id="2.30.40.10">
    <property type="entry name" value="Urease, subunit C, domain 1"/>
    <property type="match status" value="1"/>
</dbReference>
<dbReference type="OrthoDB" id="9807210at2"/>
<dbReference type="Gene3D" id="3.20.20.140">
    <property type="entry name" value="Metal-dependent hydrolases"/>
    <property type="match status" value="1"/>
</dbReference>
<keyword evidence="1 3" id="KW-0378">Hydrolase</keyword>
<evidence type="ECO:0000259" key="2">
    <source>
        <dbReference type="Pfam" id="PF01979"/>
    </source>
</evidence>
<evidence type="ECO:0000313" key="3">
    <source>
        <dbReference type="EMBL" id="MSA89493.1"/>
    </source>
</evidence>
<dbReference type="PANTHER" id="PTHR43794">
    <property type="entry name" value="AMINOHYDROLASE SSNA-RELATED"/>
    <property type="match status" value="1"/>
</dbReference>
<evidence type="ECO:0000313" key="6">
    <source>
        <dbReference type="Proteomes" id="UP000480929"/>
    </source>
</evidence>
<evidence type="ECO:0000313" key="4">
    <source>
        <dbReference type="EMBL" id="MSC33171.1"/>
    </source>
</evidence>
<dbReference type="InterPro" id="IPR032466">
    <property type="entry name" value="Metal_Hydrolase"/>
</dbReference>
<dbReference type="SUPFAM" id="SSF51556">
    <property type="entry name" value="Metallo-dependent hydrolases"/>
    <property type="match status" value="1"/>
</dbReference>
<keyword evidence="6" id="KW-1185">Reference proteome</keyword>
<dbReference type="Proteomes" id="UP000480929">
    <property type="component" value="Unassembled WGS sequence"/>
</dbReference>
<dbReference type="Proteomes" id="UP000433575">
    <property type="component" value="Unassembled WGS sequence"/>
</dbReference>
<evidence type="ECO:0000313" key="5">
    <source>
        <dbReference type="Proteomes" id="UP000433575"/>
    </source>
</evidence>
<dbReference type="SUPFAM" id="SSF51338">
    <property type="entry name" value="Composite domain of metallo-dependent hydrolases"/>
    <property type="match status" value="1"/>
</dbReference>
<dbReference type="InterPro" id="IPR011059">
    <property type="entry name" value="Metal-dep_hydrolase_composite"/>
</dbReference>
<dbReference type="AlphaFoldDB" id="A0A6N7S6J0"/>
<dbReference type="EMBL" id="WKPI01000012">
    <property type="protein sequence ID" value="MSC33171.1"/>
    <property type="molecule type" value="Genomic_DNA"/>
</dbReference>
<name>A0A6N7S6J0_9FIRM</name>
<dbReference type="Pfam" id="PF01979">
    <property type="entry name" value="Amidohydro_1"/>
    <property type="match status" value="1"/>
</dbReference>
<dbReference type="InterPro" id="IPR006680">
    <property type="entry name" value="Amidohydro-rel"/>
</dbReference>
<dbReference type="InterPro" id="IPR050287">
    <property type="entry name" value="MTA/SAH_deaminase"/>
</dbReference>
<reference evidence="5 6" key="1">
    <citation type="journal article" date="2019" name="Nat. Med.">
        <title>A library of human gut bacterial isolates paired with longitudinal multiomics data enables mechanistic microbiome research.</title>
        <authorList>
            <person name="Poyet M."/>
            <person name="Groussin M."/>
            <person name="Gibbons S.M."/>
            <person name="Avila-Pacheco J."/>
            <person name="Jiang X."/>
            <person name="Kearney S.M."/>
            <person name="Perrotta A.R."/>
            <person name="Berdy B."/>
            <person name="Zhao S."/>
            <person name="Lieberman T.D."/>
            <person name="Swanson P.K."/>
            <person name="Smith M."/>
            <person name="Roesemann S."/>
            <person name="Alexander J.E."/>
            <person name="Rich S.A."/>
            <person name="Livny J."/>
            <person name="Vlamakis H."/>
            <person name="Clish C."/>
            <person name="Bullock K."/>
            <person name="Deik A."/>
            <person name="Scott J."/>
            <person name="Pierce K.A."/>
            <person name="Xavier R.J."/>
            <person name="Alm E.J."/>
        </authorList>
    </citation>
    <scope>NUCLEOTIDE SEQUENCE [LARGE SCALE GENOMIC DNA]</scope>
    <source>
        <strain evidence="3 5">BIOML-A4</strain>
        <strain evidence="4 6">BIOML-A5</strain>
    </source>
</reference>
<organism evidence="3 5">
    <name type="scientific">Holdemania massiliensis</name>
    <dbReference type="NCBI Taxonomy" id="1468449"/>
    <lineage>
        <taxon>Bacteria</taxon>
        <taxon>Bacillati</taxon>
        <taxon>Bacillota</taxon>
        <taxon>Erysipelotrichia</taxon>
        <taxon>Erysipelotrichales</taxon>
        <taxon>Erysipelotrichaceae</taxon>
        <taxon>Holdemania</taxon>
    </lineage>
</organism>
<proteinExistence type="predicted"/>
<dbReference type="PANTHER" id="PTHR43794:SF11">
    <property type="entry name" value="AMIDOHYDROLASE-RELATED DOMAIN-CONTAINING PROTEIN"/>
    <property type="match status" value="1"/>
</dbReference>